<comment type="caution">
    <text evidence="1">The sequence shown here is derived from an EMBL/GenBank/DDBJ whole genome shotgun (WGS) entry which is preliminary data.</text>
</comment>
<proteinExistence type="predicted"/>
<dbReference type="AlphaFoldDB" id="A0A392TVH9"/>
<feature type="non-terminal residue" evidence="1">
    <location>
        <position position="72"/>
    </location>
</feature>
<sequence>MAVAEGVKEALWLRGLLGELGVKQERVKLMCDSQSAIHLARNHVHHAWTKHIDIGYHFVRDVVEEGHISLTK</sequence>
<protein>
    <submittedName>
        <fullName evidence="1">Copia-like retrotransposable element</fullName>
    </submittedName>
</protein>
<evidence type="ECO:0000313" key="1">
    <source>
        <dbReference type="EMBL" id="MCI64447.1"/>
    </source>
</evidence>
<name>A0A392TVH9_9FABA</name>
<reference evidence="1 2" key="1">
    <citation type="journal article" date="2018" name="Front. Plant Sci.">
        <title>Red Clover (Trifolium pratense) and Zigzag Clover (T. medium) - A Picture of Genomic Similarities and Differences.</title>
        <authorList>
            <person name="Dluhosova J."/>
            <person name="Istvanek J."/>
            <person name="Nedelnik J."/>
            <person name="Repkova J."/>
        </authorList>
    </citation>
    <scope>NUCLEOTIDE SEQUENCE [LARGE SCALE GENOMIC DNA]</scope>
    <source>
        <strain evidence="2">cv. 10/8</strain>
        <tissue evidence="1">Leaf</tissue>
    </source>
</reference>
<keyword evidence="2" id="KW-1185">Reference proteome</keyword>
<dbReference type="CDD" id="cd09272">
    <property type="entry name" value="RNase_HI_RT_Ty1"/>
    <property type="match status" value="1"/>
</dbReference>
<dbReference type="EMBL" id="LXQA010656145">
    <property type="protein sequence ID" value="MCI64447.1"/>
    <property type="molecule type" value="Genomic_DNA"/>
</dbReference>
<evidence type="ECO:0000313" key="2">
    <source>
        <dbReference type="Proteomes" id="UP000265520"/>
    </source>
</evidence>
<accession>A0A392TVH9</accession>
<organism evidence="1 2">
    <name type="scientific">Trifolium medium</name>
    <dbReference type="NCBI Taxonomy" id="97028"/>
    <lineage>
        <taxon>Eukaryota</taxon>
        <taxon>Viridiplantae</taxon>
        <taxon>Streptophyta</taxon>
        <taxon>Embryophyta</taxon>
        <taxon>Tracheophyta</taxon>
        <taxon>Spermatophyta</taxon>
        <taxon>Magnoliopsida</taxon>
        <taxon>eudicotyledons</taxon>
        <taxon>Gunneridae</taxon>
        <taxon>Pentapetalae</taxon>
        <taxon>rosids</taxon>
        <taxon>fabids</taxon>
        <taxon>Fabales</taxon>
        <taxon>Fabaceae</taxon>
        <taxon>Papilionoideae</taxon>
        <taxon>50 kb inversion clade</taxon>
        <taxon>NPAAA clade</taxon>
        <taxon>Hologalegina</taxon>
        <taxon>IRL clade</taxon>
        <taxon>Trifolieae</taxon>
        <taxon>Trifolium</taxon>
    </lineage>
</organism>
<dbReference type="Proteomes" id="UP000265520">
    <property type="component" value="Unassembled WGS sequence"/>
</dbReference>
<dbReference type="PANTHER" id="PTHR11439">
    <property type="entry name" value="GAG-POL-RELATED RETROTRANSPOSON"/>
    <property type="match status" value="1"/>
</dbReference>